<accession>A0A6C0BB76</accession>
<dbReference type="Gene3D" id="3.40.50.410">
    <property type="entry name" value="von Willebrand factor, type A domain"/>
    <property type="match status" value="1"/>
</dbReference>
<dbReference type="SUPFAM" id="SSF53300">
    <property type="entry name" value="vWA-like"/>
    <property type="match status" value="1"/>
</dbReference>
<protein>
    <recommendedName>
        <fullName evidence="1">DUF7788 domain-containing protein</fullName>
    </recommendedName>
</protein>
<dbReference type="InterPro" id="IPR011205">
    <property type="entry name" value="UCP015417_vWA"/>
</dbReference>
<evidence type="ECO:0000313" key="2">
    <source>
        <dbReference type="EMBL" id="QHS89044.1"/>
    </source>
</evidence>
<sequence length="577" mass="65952">MAALVEALDTPKQYGENGHLEHGWSSNVKEELLQLSFQCIRTNESTIQNLSNQLNSILEKIIHQHKMKQLTFGEYQELMITAYKMIGHTRDIIDGKGEYTLSYMQIVVWYKFFPELAKFALQCFVHLDVGLHPYGSWKDIKYFCNYCVQNGLTTTHPLIQYALELVSNEMKKNAISQSLIAKWIPREKSTKFGWIFSELAQLHFSHYLESAKDAEKKNRAILKAKTKYRKLVAKANIDLDTVQIKQCDKRWAQIDHTKTTSITLAKQKKAFLNLTKKGEQRSAEEDRIQCAKHFSKMIEEATSKDSTKNIKGKRVGLNNFTKEAIQLLDSESKSQIEIDLLNSQWRDNASQTQTLGAMIAMVDVSGSMMINCKSEPFYTAIALGCRIAEKSALGRRVLTFTEKPTWHNLDMCDTFTSMVESIRRADAGYSTNFYKALNLVLDAIVEKKMTAEEVSEITLVILSDMQMNEGDKDYDSTVYKNIEKMYAETGEKICGSPYKPPHILFWNLCSTNGFPCLSNQKNASMMSGFSPALLNNFCETGLEGLQNVTPWVSLRESMNQPRYQYLEDKIKESLEFS</sequence>
<name>A0A6C0BB76_9ZZZZ</name>
<dbReference type="PANTHER" id="PTHR31373">
    <property type="entry name" value="OS06G0652100 PROTEIN"/>
    <property type="match status" value="1"/>
</dbReference>
<proteinExistence type="predicted"/>
<organism evidence="2">
    <name type="scientific">viral metagenome</name>
    <dbReference type="NCBI Taxonomy" id="1070528"/>
    <lineage>
        <taxon>unclassified sequences</taxon>
        <taxon>metagenomes</taxon>
        <taxon>organismal metagenomes</taxon>
    </lineage>
</organism>
<dbReference type="Pfam" id="PF25043">
    <property type="entry name" value="DUF7788"/>
    <property type="match status" value="1"/>
</dbReference>
<dbReference type="EMBL" id="MN739104">
    <property type="protein sequence ID" value="QHS89044.1"/>
    <property type="molecule type" value="Genomic_DNA"/>
</dbReference>
<reference evidence="2" key="1">
    <citation type="journal article" date="2020" name="Nature">
        <title>Giant virus diversity and host interactions through global metagenomics.</title>
        <authorList>
            <person name="Schulz F."/>
            <person name="Roux S."/>
            <person name="Paez-Espino D."/>
            <person name="Jungbluth S."/>
            <person name="Walsh D.A."/>
            <person name="Denef V.J."/>
            <person name="McMahon K.D."/>
            <person name="Konstantinidis K.T."/>
            <person name="Eloe-Fadrosh E.A."/>
            <person name="Kyrpides N.C."/>
            <person name="Woyke T."/>
        </authorList>
    </citation>
    <scope>NUCLEOTIDE SEQUENCE</scope>
    <source>
        <strain evidence="2">GVMAG-M-3300010158-59</strain>
    </source>
</reference>
<dbReference type="PANTHER" id="PTHR31373:SF27">
    <property type="entry name" value="TROVE DOMAIN-CONTAINING PROTEIN"/>
    <property type="match status" value="1"/>
</dbReference>
<dbReference type="AlphaFoldDB" id="A0A6C0BB76"/>
<dbReference type="InterPro" id="IPR056690">
    <property type="entry name" value="DUF7788"/>
</dbReference>
<dbReference type="InterPro" id="IPR036465">
    <property type="entry name" value="vWFA_dom_sf"/>
</dbReference>
<evidence type="ECO:0000259" key="1">
    <source>
        <dbReference type="Pfam" id="PF25043"/>
    </source>
</evidence>
<feature type="domain" description="DUF7788" evidence="1">
    <location>
        <begin position="359"/>
        <end position="542"/>
    </location>
</feature>